<evidence type="ECO:0000313" key="3">
    <source>
        <dbReference type="Proteomes" id="UP001151287"/>
    </source>
</evidence>
<dbReference type="Pfam" id="PF00646">
    <property type="entry name" value="F-box"/>
    <property type="match status" value="1"/>
</dbReference>
<dbReference type="InterPro" id="IPR001810">
    <property type="entry name" value="F-box_dom"/>
</dbReference>
<dbReference type="InterPro" id="IPR032675">
    <property type="entry name" value="LRR_dom_sf"/>
</dbReference>
<dbReference type="Proteomes" id="UP001151287">
    <property type="component" value="Unassembled WGS sequence"/>
</dbReference>
<dbReference type="Pfam" id="PF24758">
    <property type="entry name" value="LRR_At5g56370"/>
    <property type="match status" value="1"/>
</dbReference>
<name>A0A9Q0HN86_9POAL</name>
<feature type="domain" description="F-box" evidence="1">
    <location>
        <begin position="20"/>
        <end position="56"/>
    </location>
</feature>
<dbReference type="Gene3D" id="3.80.10.10">
    <property type="entry name" value="Ribonuclease Inhibitor"/>
    <property type="match status" value="1"/>
</dbReference>
<keyword evidence="3" id="KW-1185">Reference proteome</keyword>
<dbReference type="PANTHER" id="PTHR32141">
    <property type="match status" value="1"/>
</dbReference>
<comment type="caution">
    <text evidence="2">The sequence shown here is derived from an EMBL/GenBank/DDBJ whole genome shotgun (WGS) entry which is preliminary data.</text>
</comment>
<dbReference type="AlphaFoldDB" id="A0A9Q0HN86"/>
<sequence length="482" mass="54959">MLPSSCQRRVGAPFDPQLKTDLISNLPDNVLSTILLLLPIKEAIRTSVLSSRWRDIWKLNPLNIDDSMKFDNQQNFHEIRLKTLQAINRIAFVHPGPIHTFHISQLREPAFHCEVDNLMETLSSKGVRELSLSFGYQGKLRYGLPFSLLQCQTLCKVSLSDCFFPPSPVVNSSFPNLRELTLEFVFLWDHLLNCLLESCAQLEVLQLINCSGLQYVRLNCAKLQKLTIHERSPRCGGSGSHAKEMIIEGAPELRSLRLGERTVHHTRILVQYVPKLEVLGFFPMNGSMQIGNTFSNFYNQHQMSVNGRIGLPTVKKAALLADSLLSTLFSFGNGSTCSLLSAVLRCFPCLETLYIKGSIEPTPHIGFWEQQAPFDFFGHHLKSVTVVQFLGMKAEVEFVKFFVQHGQVLERITLICLFEPTDKFMRKLRRRWCLENRASIHLEVEFLHMTDYDPDTCEWAPLFHHPLHEPISADLKSLLLTV</sequence>
<evidence type="ECO:0000259" key="1">
    <source>
        <dbReference type="PROSITE" id="PS50181"/>
    </source>
</evidence>
<dbReference type="InterPro" id="IPR055302">
    <property type="entry name" value="F-box_dom-containing"/>
</dbReference>
<dbReference type="EMBL" id="JAMQYH010000004">
    <property type="protein sequence ID" value="KAJ1691740.1"/>
    <property type="molecule type" value="Genomic_DNA"/>
</dbReference>
<gene>
    <name evidence="2" type="ORF">LUZ63_015895</name>
</gene>
<protein>
    <recommendedName>
        <fullName evidence="1">F-box domain-containing protein</fullName>
    </recommendedName>
</protein>
<proteinExistence type="predicted"/>
<accession>A0A9Q0HN86</accession>
<dbReference type="InterPro" id="IPR006566">
    <property type="entry name" value="FBD"/>
</dbReference>
<evidence type="ECO:0000313" key="2">
    <source>
        <dbReference type="EMBL" id="KAJ1691740.1"/>
    </source>
</evidence>
<dbReference type="Pfam" id="PF08387">
    <property type="entry name" value="FBD"/>
    <property type="match status" value="1"/>
</dbReference>
<dbReference type="InterPro" id="IPR036047">
    <property type="entry name" value="F-box-like_dom_sf"/>
</dbReference>
<dbReference type="SUPFAM" id="SSF52047">
    <property type="entry name" value="RNI-like"/>
    <property type="match status" value="1"/>
</dbReference>
<dbReference type="OrthoDB" id="584579at2759"/>
<dbReference type="CDD" id="cd22160">
    <property type="entry name" value="F-box_AtFBL13-like"/>
    <property type="match status" value="1"/>
</dbReference>
<dbReference type="Gene3D" id="1.20.1280.50">
    <property type="match status" value="1"/>
</dbReference>
<dbReference type="InterPro" id="IPR055411">
    <property type="entry name" value="LRR_FXL15/At3g58940/PEG3-like"/>
</dbReference>
<reference evidence="2" key="1">
    <citation type="journal article" date="2022" name="Cell">
        <title>Repeat-based holocentromeres influence genome architecture and karyotype evolution.</title>
        <authorList>
            <person name="Hofstatter P.G."/>
            <person name="Thangavel G."/>
            <person name="Lux T."/>
            <person name="Neumann P."/>
            <person name="Vondrak T."/>
            <person name="Novak P."/>
            <person name="Zhang M."/>
            <person name="Costa L."/>
            <person name="Castellani M."/>
            <person name="Scott A."/>
            <person name="Toegelov H."/>
            <person name="Fuchs J."/>
            <person name="Mata-Sucre Y."/>
            <person name="Dias Y."/>
            <person name="Vanzela A.L.L."/>
            <person name="Huettel B."/>
            <person name="Almeida C.C.S."/>
            <person name="Simkova H."/>
            <person name="Souza G."/>
            <person name="Pedrosa-Harand A."/>
            <person name="Macas J."/>
            <person name="Mayer K.F.X."/>
            <person name="Houben A."/>
            <person name="Marques A."/>
        </authorList>
    </citation>
    <scope>NUCLEOTIDE SEQUENCE</scope>
    <source>
        <strain evidence="2">RhyBre1mFocal</strain>
    </source>
</reference>
<dbReference type="PANTHER" id="PTHR32141:SF179">
    <property type="entry name" value="F-BOX DOMAIN-CONTAINING PROTEIN"/>
    <property type="match status" value="1"/>
</dbReference>
<dbReference type="PROSITE" id="PS50181">
    <property type="entry name" value="FBOX"/>
    <property type="match status" value="1"/>
</dbReference>
<dbReference type="SMART" id="SM00256">
    <property type="entry name" value="FBOX"/>
    <property type="match status" value="1"/>
</dbReference>
<dbReference type="SUPFAM" id="SSF81383">
    <property type="entry name" value="F-box domain"/>
    <property type="match status" value="1"/>
</dbReference>
<dbReference type="InterPro" id="IPR053781">
    <property type="entry name" value="F-box_AtFBL13-like"/>
</dbReference>
<organism evidence="2 3">
    <name type="scientific">Rhynchospora breviuscula</name>
    <dbReference type="NCBI Taxonomy" id="2022672"/>
    <lineage>
        <taxon>Eukaryota</taxon>
        <taxon>Viridiplantae</taxon>
        <taxon>Streptophyta</taxon>
        <taxon>Embryophyta</taxon>
        <taxon>Tracheophyta</taxon>
        <taxon>Spermatophyta</taxon>
        <taxon>Magnoliopsida</taxon>
        <taxon>Liliopsida</taxon>
        <taxon>Poales</taxon>
        <taxon>Cyperaceae</taxon>
        <taxon>Cyperoideae</taxon>
        <taxon>Rhynchosporeae</taxon>
        <taxon>Rhynchospora</taxon>
    </lineage>
</organism>